<dbReference type="Pfam" id="PF01029">
    <property type="entry name" value="NusB"/>
    <property type="match status" value="1"/>
</dbReference>
<name>A0A382P4N0_9ZZZZ</name>
<reference evidence="3" key="1">
    <citation type="submission" date="2018-05" db="EMBL/GenBank/DDBJ databases">
        <authorList>
            <person name="Lanie J.A."/>
            <person name="Ng W.-L."/>
            <person name="Kazmierczak K.M."/>
            <person name="Andrzejewski T.M."/>
            <person name="Davidsen T.M."/>
            <person name="Wayne K.J."/>
            <person name="Tettelin H."/>
            <person name="Glass J.I."/>
            <person name="Rusch D."/>
            <person name="Podicherti R."/>
            <person name="Tsui H.-C.T."/>
            <person name="Winkler M.E."/>
        </authorList>
    </citation>
    <scope>NUCLEOTIDE SEQUENCE</scope>
</reference>
<dbReference type="EMBL" id="UINC01103974">
    <property type="protein sequence ID" value="SVC66791.1"/>
    <property type="molecule type" value="Genomic_DNA"/>
</dbReference>
<feature type="domain" description="NusB/RsmB/TIM44" evidence="2">
    <location>
        <begin position="2"/>
        <end position="71"/>
    </location>
</feature>
<protein>
    <recommendedName>
        <fullName evidence="2">NusB/RsmB/TIM44 domain-containing protein</fullName>
    </recommendedName>
</protein>
<dbReference type="SUPFAM" id="SSF48013">
    <property type="entry name" value="NusB-like"/>
    <property type="match status" value="1"/>
</dbReference>
<keyword evidence="1" id="KW-0694">RNA-binding</keyword>
<evidence type="ECO:0000313" key="3">
    <source>
        <dbReference type="EMBL" id="SVC66791.1"/>
    </source>
</evidence>
<dbReference type="GO" id="GO:0003723">
    <property type="term" value="F:RNA binding"/>
    <property type="evidence" value="ECO:0007669"/>
    <property type="project" value="UniProtKB-KW"/>
</dbReference>
<dbReference type="InterPro" id="IPR006027">
    <property type="entry name" value="NusB_RsmB_TIM44"/>
</dbReference>
<evidence type="ECO:0000259" key="2">
    <source>
        <dbReference type="Pfam" id="PF01029"/>
    </source>
</evidence>
<dbReference type="AlphaFoldDB" id="A0A382P4N0"/>
<accession>A0A382P4N0</accession>
<evidence type="ECO:0000256" key="1">
    <source>
        <dbReference type="ARBA" id="ARBA00022884"/>
    </source>
</evidence>
<proteinExistence type="predicted"/>
<dbReference type="Gene3D" id="1.10.940.10">
    <property type="entry name" value="NusB-like"/>
    <property type="match status" value="1"/>
</dbReference>
<dbReference type="InterPro" id="IPR035926">
    <property type="entry name" value="NusB-like_sf"/>
</dbReference>
<feature type="non-terminal residue" evidence="3">
    <location>
        <position position="77"/>
    </location>
</feature>
<organism evidence="3">
    <name type="scientific">marine metagenome</name>
    <dbReference type="NCBI Taxonomy" id="408172"/>
    <lineage>
        <taxon>unclassified sequences</taxon>
        <taxon>metagenomes</taxon>
        <taxon>ecological metagenomes</taxon>
    </lineage>
</organism>
<gene>
    <name evidence="3" type="ORF">METZ01_LOCUS319645</name>
</gene>
<sequence length="77" mass="8838">MDHILEYVSGKKINQFQPNLRSILRIGCYELLFDDYIPDFATVHSSVDLTKELINKKAASLTNAVLRKILRQCESDP</sequence>
<dbReference type="GO" id="GO:0006355">
    <property type="term" value="P:regulation of DNA-templated transcription"/>
    <property type="evidence" value="ECO:0007669"/>
    <property type="project" value="InterPro"/>
</dbReference>